<dbReference type="OrthoDB" id="117313at2759"/>
<evidence type="ECO:0000256" key="1">
    <source>
        <dbReference type="ARBA" id="ARBA00004340"/>
    </source>
</evidence>
<protein>
    <submittedName>
        <fullName evidence="5">Crinkler (CRN) family protein</fullName>
    </submittedName>
</protein>
<dbReference type="GO" id="GO:0005576">
    <property type="term" value="C:extracellular region"/>
    <property type="evidence" value="ECO:0007669"/>
    <property type="project" value="UniProtKB-SubCell"/>
</dbReference>
<keyword evidence="3" id="KW-0964">Secreted</keyword>
<name>A0A2P4YML8_9STRA</name>
<feature type="domain" description="Crinkler effector protein N-terminal" evidence="4">
    <location>
        <begin position="3"/>
        <end position="112"/>
    </location>
</feature>
<comment type="caution">
    <text evidence="5">The sequence shown here is derived from an EMBL/GenBank/DDBJ whole genome shotgun (WGS) entry which is preliminary data.</text>
</comment>
<evidence type="ECO:0000313" key="6">
    <source>
        <dbReference type="Proteomes" id="UP000237271"/>
    </source>
</evidence>
<reference evidence="5 6" key="1">
    <citation type="journal article" date="2017" name="Genome Biol. Evol.">
        <title>Phytophthora megakarya and P. palmivora, closely related causal agents of cacao black pod rot, underwent increases in genome sizes and gene numbers by different mechanisms.</title>
        <authorList>
            <person name="Ali S.S."/>
            <person name="Shao J."/>
            <person name="Lary D.J."/>
            <person name="Kronmiller B."/>
            <person name="Shen D."/>
            <person name="Strem M.D."/>
            <person name="Amoako-Attah I."/>
            <person name="Akrofi A.Y."/>
            <person name="Begoude B.A."/>
            <person name="Ten Hoopen G.M."/>
            <person name="Coulibaly K."/>
            <person name="Kebe B.I."/>
            <person name="Melnick R.L."/>
            <person name="Guiltinan M.J."/>
            <person name="Tyler B.M."/>
            <person name="Meinhardt L.W."/>
            <person name="Bailey B.A."/>
        </authorList>
    </citation>
    <scope>NUCLEOTIDE SEQUENCE [LARGE SCALE GENOMIC DNA]</scope>
    <source>
        <strain evidence="6">sbr112.9</strain>
    </source>
</reference>
<dbReference type="InterPro" id="IPR045379">
    <property type="entry name" value="Crinkler_N"/>
</dbReference>
<sequence length="277" mass="31672">MKSLTCVVVGDGSVFVVEIEDRKKVGILKKMVKEEKMYNLPVDQFTLYVVKKGDNWLKTNDPDVTMLENGEVPKGVSDIMKKKENKMDPRYRIGNITFNFLDDYDAGEDEIHESKAKIKDGESSTGYSFVLFHEVFTIMPADEYKQFTKTIGDDKIDVLYSYLLVATKAFGEIILAEKSIVGKRVHGDGKFEFMIKRGSERLCIVKAKKTGMYQGRAQAYVGSEVLSDVEGLSTVFNIVTNYEYWWFSRIMDERVERDAAEMKFVNSIPTRISEENC</sequence>
<keyword evidence="6" id="KW-1185">Reference proteome</keyword>
<dbReference type="Proteomes" id="UP000237271">
    <property type="component" value="Unassembled WGS sequence"/>
</dbReference>
<dbReference type="AlphaFoldDB" id="A0A2P4YML8"/>
<accession>A0A2P4YML8</accession>
<dbReference type="Pfam" id="PF20147">
    <property type="entry name" value="Crinkler"/>
    <property type="match status" value="1"/>
</dbReference>
<dbReference type="EMBL" id="NCKW01001850">
    <property type="protein sequence ID" value="POM79041.1"/>
    <property type="molecule type" value="Genomic_DNA"/>
</dbReference>
<evidence type="ECO:0000313" key="5">
    <source>
        <dbReference type="EMBL" id="POM79041.1"/>
    </source>
</evidence>
<gene>
    <name evidence="5" type="ORF">PHPALM_3362</name>
</gene>
<comment type="subcellular location">
    <subcellularLocation>
        <location evidence="1">Host cell</location>
    </subcellularLocation>
    <subcellularLocation>
        <location evidence="2">Secreted</location>
    </subcellularLocation>
</comment>
<proteinExistence type="predicted"/>
<evidence type="ECO:0000256" key="2">
    <source>
        <dbReference type="ARBA" id="ARBA00004613"/>
    </source>
</evidence>
<dbReference type="GO" id="GO:0043657">
    <property type="term" value="C:host cell"/>
    <property type="evidence" value="ECO:0007669"/>
    <property type="project" value="UniProtKB-SubCell"/>
</dbReference>
<organism evidence="5 6">
    <name type="scientific">Phytophthora palmivora</name>
    <dbReference type="NCBI Taxonomy" id="4796"/>
    <lineage>
        <taxon>Eukaryota</taxon>
        <taxon>Sar</taxon>
        <taxon>Stramenopiles</taxon>
        <taxon>Oomycota</taxon>
        <taxon>Peronosporomycetes</taxon>
        <taxon>Peronosporales</taxon>
        <taxon>Peronosporaceae</taxon>
        <taxon>Phytophthora</taxon>
    </lineage>
</organism>
<evidence type="ECO:0000256" key="3">
    <source>
        <dbReference type="ARBA" id="ARBA00022525"/>
    </source>
</evidence>
<evidence type="ECO:0000259" key="4">
    <source>
        <dbReference type="Pfam" id="PF20147"/>
    </source>
</evidence>